<keyword evidence="5" id="KW-0560">Oxidoreductase</keyword>
<name>A0A1E4TGU3_9ASCO</name>
<dbReference type="CDD" id="cd08233">
    <property type="entry name" value="butanediol_DH_like"/>
    <property type="match status" value="1"/>
</dbReference>
<evidence type="ECO:0000259" key="7">
    <source>
        <dbReference type="SMART" id="SM00829"/>
    </source>
</evidence>
<keyword evidence="4 6" id="KW-0862">Zinc</keyword>
<reference evidence="9" key="1">
    <citation type="submission" date="2016-02" db="EMBL/GenBank/DDBJ databases">
        <title>Comparative genomics of biotechnologically important yeasts.</title>
        <authorList>
            <consortium name="DOE Joint Genome Institute"/>
            <person name="Riley R."/>
            <person name="Haridas S."/>
            <person name="Wolfe K.H."/>
            <person name="Lopes M.R."/>
            <person name="Hittinger C.T."/>
            <person name="Goker M."/>
            <person name="Salamov A."/>
            <person name="Wisecaver J."/>
            <person name="Long T.M."/>
            <person name="Aerts A.L."/>
            <person name="Barry K."/>
            <person name="Choi C."/>
            <person name="Clum A."/>
            <person name="Coughlan A.Y."/>
            <person name="Deshpande S."/>
            <person name="Douglass A.P."/>
            <person name="Hanson S.J."/>
            <person name="Klenk H.-P."/>
            <person name="Labutti K."/>
            <person name="Lapidus A."/>
            <person name="Lindquist E."/>
            <person name="Lipzen A."/>
            <person name="Meier-Kolthoff J.P."/>
            <person name="Ohm R.A."/>
            <person name="Otillar R.P."/>
            <person name="Pangilinan J."/>
            <person name="Peng Y."/>
            <person name="Rokas A."/>
            <person name="Rosa C.A."/>
            <person name="Scheuner C."/>
            <person name="Sibirny A.A."/>
            <person name="Slot J.C."/>
            <person name="Stielow J.B."/>
            <person name="Sun H."/>
            <person name="Kurtzman C.P."/>
            <person name="Blackwell M."/>
            <person name="Jeffries T.W."/>
            <person name="Grigoriev I.V."/>
        </authorList>
    </citation>
    <scope>NUCLEOTIDE SEQUENCE [LARGE SCALE GENOMIC DNA]</scope>
    <source>
        <strain evidence="9">NRRL Y-17796</strain>
    </source>
</reference>
<evidence type="ECO:0000256" key="6">
    <source>
        <dbReference type="RuleBase" id="RU361277"/>
    </source>
</evidence>
<evidence type="ECO:0000256" key="2">
    <source>
        <dbReference type="ARBA" id="ARBA00008072"/>
    </source>
</evidence>
<evidence type="ECO:0000256" key="1">
    <source>
        <dbReference type="ARBA" id="ARBA00001947"/>
    </source>
</evidence>
<dbReference type="InterPro" id="IPR013149">
    <property type="entry name" value="ADH-like_C"/>
</dbReference>
<protein>
    <recommendedName>
        <fullName evidence="7">Enoyl reductase (ER) domain-containing protein</fullName>
    </recommendedName>
</protein>
<dbReference type="InterPro" id="IPR011032">
    <property type="entry name" value="GroES-like_sf"/>
</dbReference>
<dbReference type="InterPro" id="IPR036291">
    <property type="entry name" value="NAD(P)-bd_dom_sf"/>
</dbReference>
<dbReference type="PANTHER" id="PTHR43161:SF23">
    <property type="entry name" value="(R,R)-BUTANEDIOL DEHYDROGENASE-RELATED"/>
    <property type="match status" value="1"/>
</dbReference>
<proteinExistence type="inferred from homology"/>
<dbReference type="SUPFAM" id="SSF51735">
    <property type="entry name" value="NAD(P)-binding Rossmann-fold domains"/>
    <property type="match status" value="1"/>
</dbReference>
<dbReference type="AlphaFoldDB" id="A0A1E4TGU3"/>
<gene>
    <name evidence="8" type="ORF">CANCADRAFT_24340</name>
</gene>
<dbReference type="InterPro" id="IPR002328">
    <property type="entry name" value="ADH_Zn_CS"/>
</dbReference>
<dbReference type="PROSITE" id="PS00059">
    <property type="entry name" value="ADH_ZINC"/>
    <property type="match status" value="1"/>
</dbReference>
<dbReference type="EMBL" id="KV453842">
    <property type="protein sequence ID" value="ODV90927.1"/>
    <property type="molecule type" value="Genomic_DNA"/>
</dbReference>
<dbReference type="GO" id="GO:0034079">
    <property type="term" value="P:butanediol biosynthetic process"/>
    <property type="evidence" value="ECO:0007669"/>
    <property type="project" value="TreeGrafter"/>
</dbReference>
<dbReference type="InterPro" id="IPR013154">
    <property type="entry name" value="ADH-like_N"/>
</dbReference>
<keyword evidence="9" id="KW-1185">Reference proteome</keyword>
<organism evidence="8 9">
    <name type="scientific">Tortispora caseinolytica NRRL Y-17796</name>
    <dbReference type="NCBI Taxonomy" id="767744"/>
    <lineage>
        <taxon>Eukaryota</taxon>
        <taxon>Fungi</taxon>
        <taxon>Dikarya</taxon>
        <taxon>Ascomycota</taxon>
        <taxon>Saccharomycotina</taxon>
        <taxon>Trigonopsidomycetes</taxon>
        <taxon>Trigonopsidales</taxon>
        <taxon>Trigonopsidaceae</taxon>
        <taxon>Tortispora</taxon>
    </lineage>
</organism>
<dbReference type="Gene3D" id="3.40.50.720">
    <property type="entry name" value="NAD(P)-binding Rossmann-like Domain"/>
    <property type="match status" value="1"/>
</dbReference>
<dbReference type="SMART" id="SM00829">
    <property type="entry name" value="PKS_ER"/>
    <property type="match status" value="1"/>
</dbReference>
<evidence type="ECO:0000256" key="4">
    <source>
        <dbReference type="ARBA" id="ARBA00022833"/>
    </source>
</evidence>
<dbReference type="GO" id="GO:0005737">
    <property type="term" value="C:cytoplasm"/>
    <property type="evidence" value="ECO:0007669"/>
    <property type="project" value="TreeGrafter"/>
</dbReference>
<comment type="similarity">
    <text evidence="2 6">Belongs to the zinc-containing alcohol dehydrogenase family.</text>
</comment>
<keyword evidence="3 6" id="KW-0479">Metal-binding</keyword>
<evidence type="ECO:0000256" key="5">
    <source>
        <dbReference type="ARBA" id="ARBA00023002"/>
    </source>
</evidence>
<accession>A0A1E4TGU3</accession>
<comment type="cofactor">
    <cofactor evidence="1 6">
        <name>Zn(2+)</name>
        <dbReference type="ChEBI" id="CHEBI:29105"/>
    </cofactor>
</comment>
<dbReference type="PANTHER" id="PTHR43161">
    <property type="entry name" value="SORBITOL DEHYDROGENASE"/>
    <property type="match status" value="1"/>
</dbReference>
<feature type="domain" description="Enoyl reductase (ER)" evidence="7">
    <location>
        <begin position="8"/>
        <end position="350"/>
    </location>
</feature>
<evidence type="ECO:0000256" key="3">
    <source>
        <dbReference type="ARBA" id="ARBA00022723"/>
    </source>
</evidence>
<dbReference type="Proteomes" id="UP000095023">
    <property type="component" value="Unassembled WGS sequence"/>
</dbReference>
<evidence type="ECO:0000313" key="9">
    <source>
        <dbReference type="Proteomes" id="UP000095023"/>
    </source>
</evidence>
<dbReference type="Pfam" id="PF00107">
    <property type="entry name" value="ADH_zinc_N"/>
    <property type="match status" value="1"/>
</dbReference>
<dbReference type="OrthoDB" id="5363962at2759"/>
<dbReference type="GO" id="GO:0000721">
    <property type="term" value="F:(R,R)-butanediol dehydrogenase activity"/>
    <property type="evidence" value="ECO:0007669"/>
    <property type="project" value="TreeGrafter"/>
</dbReference>
<evidence type="ECO:0000313" key="8">
    <source>
        <dbReference type="EMBL" id="ODV90927.1"/>
    </source>
</evidence>
<sequence>MQAVRYHGLHDVRYETVPTPIIQAPDHILIEPWWCGICGSDLGEYVHGPSAVPTTTCHPITKEKCPVVLGHEFAGYVIEVGSAVTKIKPGDKVCSSAIIRCEKCYFCKINEPNKCVQLGFLGLSGFGGGMSQRVVIPQVMAYKLPDHLDLRLGALMEPLAVSYHGVMNTGIGPGQTALVLGAGPIGLCVLYGLKIRGVSKIIVSEPSEQRRKLAEDLGALTIDPAKTKVSRQVKSWNNGIGADASFDCSGVPSTLDDGLTGIRPGGTFMILALIKKPTTVNFARVQYFEKSIKGGVCYTDEEFEEVINAVGTGVIDPSPLITSEIHGKDADALGFKELARANPEQIKILVTTRPLESNL</sequence>
<dbReference type="Gene3D" id="3.90.180.10">
    <property type="entry name" value="Medium-chain alcohol dehydrogenases, catalytic domain"/>
    <property type="match status" value="1"/>
</dbReference>
<dbReference type="SUPFAM" id="SSF50129">
    <property type="entry name" value="GroES-like"/>
    <property type="match status" value="1"/>
</dbReference>
<dbReference type="GO" id="GO:0008270">
    <property type="term" value="F:zinc ion binding"/>
    <property type="evidence" value="ECO:0007669"/>
    <property type="project" value="InterPro"/>
</dbReference>
<dbReference type="InterPro" id="IPR020843">
    <property type="entry name" value="ER"/>
</dbReference>
<dbReference type="Pfam" id="PF08240">
    <property type="entry name" value="ADH_N"/>
    <property type="match status" value="1"/>
</dbReference>